<dbReference type="SUPFAM" id="SSF48452">
    <property type="entry name" value="TPR-like"/>
    <property type="match status" value="2"/>
</dbReference>
<evidence type="ECO:0000259" key="5">
    <source>
        <dbReference type="PROSITE" id="PS51755"/>
    </source>
</evidence>
<dbReference type="Gene3D" id="1.25.40.10">
    <property type="entry name" value="Tetratricopeptide repeat domain"/>
    <property type="match status" value="1"/>
</dbReference>
<evidence type="ECO:0000256" key="3">
    <source>
        <dbReference type="PROSITE-ProRule" id="PRU01091"/>
    </source>
</evidence>
<dbReference type="PROSITE" id="PS51755">
    <property type="entry name" value="OMPR_PHOB"/>
    <property type="match status" value="1"/>
</dbReference>
<evidence type="ECO:0000256" key="2">
    <source>
        <dbReference type="PROSITE-ProRule" id="PRU00339"/>
    </source>
</evidence>
<dbReference type="PROSITE" id="PS50005">
    <property type="entry name" value="TPR"/>
    <property type="match status" value="2"/>
</dbReference>
<accession>A0A4Q7IIK4</accession>
<dbReference type="Pfam" id="PF00486">
    <property type="entry name" value="Trans_reg_C"/>
    <property type="match status" value="1"/>
</dbReference>
<feature type="domain" description="OmpR/PhoB-type" evidence="5">
    <location>
        <begin position="5"/>
        <end position="105"/>
    </location>
</feature>
<evidence type="ECO:0000256" key="1">
    <source>
        <dbReference type="ARBA" id="ARBA00023125"/>
    </source>
</evidence>
<dbReference type="Gene3D" id="1.10.10.10">
    <property type="entry name" value="Winged helix-like DNA-binding domain superfamily/Winged helix DNA-binding domain"/>
    <property type="match status" value="1"/>
</dbReference>
<dbReference type="Proteomes" id="UP000291338">
    <property type="component" value="Unassembled WGS sequence"/>
</dbReference>
<dbReference type="InterPro" id="IPR016032">
    <property type="entry name" value="Sig_transdc_resp-reg_C-effctor"/>
</dbReference>
<name>A0A4Q7IIK4_9GAMM</name>
<dbReference type="InterPro" id="IPR036388">
    <property type="entry name" value="WH-like_DNA-bd_sf"/>
</dbReference>
<dbReference type="PANTHER" id="PTHR44809:SF1">
    <property type="entry name" value="PROTEIN O-MANNOSYL-TRANSFERASE TMTC1"/>
    <property type="match status" value="1"/>
</dbReference>
<feature type="repeat" description="TPR" evidence="2">
    <location>
        <begin position="327"/>
        <end position="360"/>
    </location>
</feature>
<dbReference type="RefSeq" id="WP_130256914.1">
    <property type="nucleotide sequence ID" value="NZ_PPSX01000085.1"/>
</dbReference>
<dbReference type="Pfam" id="PF14559">
    <property type="entry name" value="TPR_19"/>
    <property type="match status" value="1"/>
</dbReference>
<dbReference type="GO" id="GO:0000160">
    <property type="term" value="P:phosphorelay signal transduction system"/>
    <property type="evidence" value="ECO:0007669"/>
    <property type="project" value="InterPro"/>
</dbReference>
<protein>
    <recommendedName>
        <fullName evidence="5">OmpR/PhoB-type domain-containing protein</fullName>
    </recommendedName>
</protein>
<dbReference type="InterPro" id="IPR052943">
    <property type="entry name" value="TMTC_O-mannosyl-trnsfr"/>
</dbReference>
<comment type="caution">
    <text evidence="6">The sequence shown here is derived from an EMBL/GenBank/DDBJ whole genome shotgun (WGS) entry which is preliminary data.</text>
</comment>
<dbReference type="GO" id="GO:0003677">
    <property type="term" value="F:DNA binding"/>
    <property type="evidence" value="ECO:0007669"/>
    <property type="project" value="UniProtKB-UniRule"/>
</dbReference>
<feature type="DNA-binding region" description="OmpR/PhoB-type" evidence="3">
    <location>
        <begin position="5"/>
        <end position="105"/>
    </location>
</feature>
<dbReference type="GO" id="GO:0006355">
    <property type="term" value="P:regulation of DNA-templated transcription"/>
    <property type="evidence" value="ECO:0007669"/>
    <property type="project" value="InterPro"/>
</dbReference>
<dbReference type="InterPro" id="IPR019734">
    <property type="entry name" value="TPR_rpt"/>
</dbReference>
<dbReference type="InterPro" id="IPR011990">
    <property type="entry name" value="TPR-like_helical_dom_sf"/>
</dbReference>
<organism evidence="6 7">
    <name type="scientific">Pseudoalteromonas phenolica</name>
    <dbReference type="NCBI Taxonomy" id="161398"/>
    <lineage>
        <taxon>Bacteria</taxon>
        <taxon>Pseudomonadati</taxon>
        <taxon>Pseudomonadota</taxon>
        <taxon>Gammaproteobacteria</taxon>
        <taxon>Alteromonadales</taxon>
        <taxon>Pseudoalteromonadaceae</taxon>
        <taxon>Pseudoalteromonas</taxon>
    </lineage>
</organism>
<sequence length="486" mass="55732">MKKTEAPFILANWHVEPHLNRLTLAEQSLECSLPPKVMALLVLLTRHQNTPLSLDFIAKEVWPDRVVTDSSIYQAVAQLRKTLHQDKTITEAIEQISGKGYRLSPNIMLSFECEAQNLLPKNSSKIQALQQAPTKFITKKHKLTAFAVCVFVSAVIAIWFMYTGSFEEELKKQANERAYFEDLTLADHLVKQREVSAINQASKLYKTILNESPNSANALFGLCNSDYQLLVYGQHSQTKTYASCLPLLQKAIEIEPHYINAIALLGALHQQKGDLKTAKTYFEQGLLLEQKSSLFHLFYGDFLLSQQQTTEALTSLQTAFKLSPNDPEVLIKLAYAYLVKRDRKKAQQYFERARLIAPNLRNAPLYALDFYTLTKPIAADYEAWYEQYSYDNENSEYNNKFAHFQLQHVLFLLSTNQLENAETVFKQTNKQHISDDFVWYVEAAIAAKDRRLTSALEKLEQRYQLAPALNRYVIPYIHGLMVNNDN</sequence>
<dbReference type="EMBL" id="PPSX01000085">
    <property type="protein sequence ID" value="RZQ51650.1"/>
    <property type="molecule type" value="Genomic_DNA"/>
</dbReference>
<dbReference type="InterPro" id="IPR001867">
    <property type="entry name" value="OmpR/PhoB-type_DNA-bd"/>
</dbReference>
<keyword evidence="2" id="KW-0802">TPR repeat</keyword>
<proteinExistence type="predicted"/>
<reference evidence="6 7" key="1">
    <citation type="submission" date="2018-01" db="EMBL/GenBank/DDBJ databases">
        <title>Co-occurrence of chitin degradation, pigmentation and bioactivity in marine Pseudoalteromonas.</title>
        <authorList>
            <person name="Paulsen S."/>
            <person name="Gram L."/>
            <person name="Machado H."/>
        </authorList>
    </citation>
    <scope>NUCLEOTIDE SEQUENCE [LARGE SCALE GENOMIC DNA]</scope>
    <source>
        <strain evidence="6 7">S3898</strain>
    </source>
</reference>
<feature type="transmembrane region" description="Helical" evidence="4">
    <location>
        <begin position="143"/>
        <end position="162"/>
    </location>
</feature>
<evidence type="ECO:0000256" key="4">
    <source>
        <dbReference type="SAM" id="Phobius"/>
    </source>
</evidence>
<dbReference type="CDD" id="cd00383">
    <property type="entry name" value="trans_reg_C"/>
    <property type="match status" value="1"/>
</dbReference>
<dbReference type="SUPFAM" id="SSF46894">
    <property type="entry name" value="C-terminal effector domain of the bipartite response regulators"/>
    <property type="match status" value="1"/>
</dbReference>
<evidence type="ECO:0000313" key="7">
    <source>
        <dbReference type="Proteomes" id="UP000291338"/>
    </source>
</evidence>
<keyword evidence="1 3" id="KW-0238">DNA-binding</keyword>
<gene>
    <name evidence="6" type="ORF">C1E23_18145</name>
</gene>
<keyword evidence="4" id="KW-0472">Membrane</keyword>
<dbReference type="SMART" id="SM00028">
    <property type="entry name" value="TPR"/>
    <property type="match status" value="3"/>
</dbReference>
<dbReference type="Pfam" id="PF13181">
    <property type="entry name" value="TPR_8"/>
    <property type="match status" value="1"/>
</dbReference>
<feature type="repeat" description="TPR" evidence="2">
    <location>
        <begin position="259"/>
        <end position="292"/>
    </location>
</feature>
<dbReference type="AlphaFoldDB" id="A0A4Q7IIK4"/>
<evidence type="ECO:0000313" key="6">
    <source>
        <dbReference type="EMBL" id="RZQ51650.1"/>
    </source>
</evidence>
<dbReference type="SMART" id="SM00862">
    <property type="entry name" value="Trans_reg_C"/>
    <property type="match status" value="1"/>
</dbReference>
<keyword evidence="4" id="KW-1133">Transmembrane helix</keyword>
<dbReference type="PANTHER" id="PTHR44809">
    <property type="match status" value="1"/>
</dbReference>
<keyword evidence="4" id="KW-0812">Transmembrane</keyword>